<evidence type="ECO:0000313" key="1">
    <source>
        <dbReference type="EMBL" id="MFC3493514.1"/>
    </source>
</evidence>
<proteinExistence type="predicted"/>
<dbReference type="EMBL" id="JBHRWO010000010">
    <property type="protein sequence ID" value="MFC3493514.1"/>
    <property type="molecule type" value="Genomic_DNA"/>
</dbReference>
<reference evidence="2" key="1">
    <citation type="journal article" date="2019" name="Int. J. Syst. Evol. Microbiol.">
        <title>The Global Catalogue of Microorganisms (GCM) 10K type strain sequencing project: providing services to taxonomists for standard genome sequencing and annotation.</title>
        <authorList>
            <consortium name="The Broad Institute Genomics Platform"/>
            <consortium name="The Broad Institute Genome Sequencing Center for Infectious Disease"/>
            <person name="Wu L."/>
            <person name="Ma J."/>
        </authorList>
    </citation>
    <scope>NUCLEOTIDE SEQUENCE [LARGE SCALE GENOMIC DNA]</scope>
    <source>
        <strain evidence="2">CGMCC 4.7396</strain>
    </source>
</reference>
<keyword evidence="2" id="KW-1185">Reference proteome</keyword>
<evidence type="ECO:0008006" key="3">
    <source>
        <dbReference type="Google" id="ProtNLM"/>
    </source>
</evidence>
<dbReference type="Proteomes" id="UP001595712">
    <property type="component" value="Unassembled WGS sequence"/>
</dbReference>
<evidence type="ECO:0000313" key="2">
    <source>
        <dbReference type="Proteomes" id="UP001595712"/>
    </source>
</evidence>
<name>A0ABV7Q158_9ACTN</name>
<organism evidence="1 2">
    <name type="scientific">Glycomyces rhizosphaerae</name>
    <dbReference type="NCBI Taxonomy" id="2054422"/>
    <lineage>
        <taxon>Bacteria</taxon>
        <taxon>Bacillati</taxon>
        <taxon>Actinomycetota</taxon>
        <taxon>Actinomycetes</taxon>
        <taxon>Glycomycetales</taxon>
        <taxon>Glycomycetaceae</taxon>
        <taxon>Glycomyces</taxon>
    </lineage>
</organism>
<comment type="caution">
    <text evidence="1">The sequence shown here is derived from an EMBL/GenBank/DDBJ whole genome shotgun (WGS) entry which is preliminary data.</text>
</comment>
<accession>A0ABV7Q158</accession>
<sequence length="709" mass="76812">MSEVVEEAAQIDVRWPKAVLKRLAKGPEQQVVLEALAAGLAKRDPAQAIEFTEEFELGSLERTGANLAIAAALPESDQALAQQVLQEAISYFTPWGSEQAAQMAVRLLEIRSYVDLPEPPEADAALARLANRITQTDPRAWGDLVEELSSYLQQEQDRVVRAPIQAGVALRLARFNPEVARAFFILEGHFLFQSDFERLPIADITRGAMAMLAADPSTGHRLLEIAERRCHSPSEWTEFFDTLIELLQTSPGLSPANAEHLINSAERAVDRGVPDDEWRQLSYAAEQLVASAPAAAGRLLRLDPDEDRMRRSLIRVAKKAAAVDAASAGDIATAAERLVLSIFDESEQSNELIGLAEAFAAFDPEHAIRLLKSMPATGVLRSIAISRVAAVFASAFPDRIGMLIDTLDTGDGTASLMTDVFEGVAKVDPDRAMRLVAPLPDSPHKNLVIASAAETMAETAPGRSAELAFEIDDEFQRANALETIVRKIVADDPEQAAALARRIPDNDRGDYARISALCAASEAFIAQDPNQAEELLVLAERTADSMDDGCLKGSLLHDIASAYIEIGTAPLRVSKLLTRAEACASASGDDDADRRTSLLAEVMIGWAAIAPKRAERIAESLPDQWSGRDADLGSAAIAMAAADPRRAEQFAAMIGDKWELLRTQSALVEEFCKSAPARAERLALSMAPGSYRTRALLKVADAEVRRQSW</sequence>
<gene>
    <name evidence="1" type="ORF">ACFO8M_13610</name>
</gene>
<dbReference type="RefSeq" id="WP_387976403.1">
    <property type="nucleotide sequence ID" value="NZ_JBHRWO010000010.1"/>
</dbReference>
<protein>
    <recommendedName>
        <fullName evidence="3">HEAT repeat domain-containing protein</fullName>
    </recommendedName>
</protein>